<keyword evidence="1" id="KW-0812">Transmembrane</keyword>
<proteinExistence type="predicted"/>
<feature type="transmembrane region" description="Helical" evidence="1">
    <location>
        <begin position="6"/>
        <end position="24"/>
    </location>
</feature>
<dbReference type="RefSeq" id="WP_087997814.1">
    <property type="nucleotide sequence ID" value="NZ_BMHB01000001.1"/>
</dbReference>
<keyword evidence="1" id="KW-0472">Membrane</keyword>
<comment type="caution">
    <text evidence="2">The sequence shown here is derived from an EMBL/GenBank/DDBJ whole genome shotgun (WGS) entry which is preliminary data.</text>
</comment>
<dbReference type="Proteomes" id="UP000626244">
    <property type="component" value="Unassembled WGS sequence"/>
</dbReference>
<evidence type="ECO:0000313" key="2">
    <source>
        <dbReference type="EMBL" id="GGI12739.1"/>
    </source>
</evidence>
<name>A0A8J3EXD5_9BACI</name>
<protein>
    <submittedName>
        <fullName evidence="2">Uncharacterized protein</fullName>
    </submittedName>
</protein>
<dbReference type="EMBL" id="BMHB01000001">
    <property type="protein sequence ID" value="GGI12739.1"/>
    <property type="molecule type" value="Genomic_DNA"/>
</dbReference>
<reference evidence="3" key="1">
    <citation type="journal article" date="2019" name="Int. J. Syst. Evol. Microbiol.">
        <title>The Global Catalogue of Microorganisms (GCM) 10K type strain sequencing project: providing services to taxonomists for standard genome sequencing and annotation.</title>
        <authorList>
            <consortium name="The Broad Institute Genomics Platform"/>
            <consortium name="The Broad Institute Genome Sequencing Center for Infectious Disease"/>
            <person name="Wu L."/>
            <person name="Ma J."/>
        </authorList>
    </citation>
    <scope>NUCLEOTIDE SEQUENCE [LARGE SCALE GENOMIC DNA]</scope>
    <source>
        <strain evidence="3">CGMCC 1.14993</strain>
    </source>
</reference>
<keyword evidence="3" id="KW-1185">Reference proteome</keyword>
<keyword evidence="1" id="KW-1133">Transmembrane helix</keyword>
<dbReference type="AlphaFoldDB" id="A0A8J3EXD5"/>
<accession>A0A8J3EXD5</accession>
<sequence>MKKAIILYILVIILITSFTTVFIYKKVQNPIPSRQIQIGYLISNNMDQIEFNKIITDEDDQNAVDYIEGIFWGSNRITSPNVDHNHPDAVLIINSPRQGTRILNSMIWFNDNTVIIGVNNGENIIDFRKLEKSEVEYFKSIISYKK</sequence>
<gene>
    <name evidence="2" type="ORF">GCM10007380_14420</name>
</gene>
<evidence type="ECO:0000313" key="3">
    <source>
        <dbReference type="Proteomes" id="UP000626244"/>
    </source>
</evidence>
<organism evidence="2 3">
    <name type="scientific">Gottfriedia solisilvae</name>
    <dbReference type="NCBI Taxonomy" id="1516104"/>
    <lineage>
        <taxon>Bacteria</taxon>
        <taxon>Bacillati</taxon>
        <taxon>Bacillota</taxon>
        <taxon>Bacilli</taxon>
        <taxon>Bacillales</taxon>
        <taxon>Bacillaceae</taxon>
        <taxon>Gottfriedia</taxon>
    </lineage>
</organism>
<evidence type="ECO:0000256" key="1">
    <source>
        <dbReference type="SAM" id="Phobius"/>
    </source>
</evidence>